<feature type="domain" description="Glycosyl hydrolase family 32 N-terminal" evidence="5">
    <location>
        <begin position="46"/>
        <end position="346"/>
    </location>
</feature>
<evidence type="ECO:0008006" key="9">
    <source>
        <dbReference type="Google" id="ProtNLM"/>
    </source>
</evidence>
<dbReference type="InterPro" id="IPR023296">
    <property type="entry name" value="Glyco_hydro_beta-prop_sf"/>
</dbReference>
<dbReference type="PANTHER" id="PTHR42800:SF1">
    <property type="entry name" value="EXOINULINASE INUD (AFU_ORTHOLOGUE AFUA_5G00480)"/>
    <property type="match status" value="1"/>
</dbReference>
<feature type="domain" description="Glycosyl hydrolase family 32 C-terminal" evidence="6">
    <location>
        <begin position="394"/>
        <end position="492"/>
    </location>
</feature>
<dbReference type="AlphaFoldDB" id="A0A074L4P6"/>
<dbReference type="InterPro" id="IPR013148">
    <property type="entry name" value="Glyco_hydro_32_N"/>
</dbReference>
<keyword evidence="8" id="KW-1185">Reference proteome</keyword>
<organism evidence="7 8">
    <name type="scientific">Anditalea andensis</name>
    <dbReference type="NCBI Taxonomy" id="1048983"/>
    <lineage>
        <taxon>Bacteria</taxon>
        <taxon>Pseudomonadati</taxon>
        <taxon>Bacteroidota</taxon>
        <taxon>Cytophagia</taxon>
        <taxon>Cytophagales</taxon>
        <taxon>Cytophagaceae</taxon>
        <taxon>Anditalea</taxon>
    </lineage>
</organism>
<dbReference type="GO" id="GO:0005737">
    <property type="term" value="C:cytoplasm"/>
    <property type="evidence" value="ECO:0007669"/>
    <property type="project" value="TreeGrafter"/>
</dbReference>
<dbReference type="SUPFAM" id="SSF49899">
    <property type="entry name" value="Concanavalin A-like lectins/glucanases"/>
    <property type="match status" value="1"/>
</dbReference>
<dbReference type="InterPro" id="IPR013189">
    <property type="entry name" value="Glyco_hydro_32_C"/>
</dbReference>
<dbReference type="Gene3D" id="2.60.120.560">
    <property type="entry name" value="Exo-inulinase, domain 1"/>
    <property type="match status" value="1"/>
</dbReference>
<dbReference type="PROSITE" id="PS51257">
    <property type="entry name" value="PROKAR_LIPOPROTEIN"/>
    <property type="match status" value="1"/>
</dbReference>
<dbReference type="GO" id="GO:0004575">
    <property type="term" value="F:sucrose alpha-glucosidase activity"/>
    <property type="evidence" value="ECO:0007669"/>
    <property type="project" value="TreeGrafter"/>
</dbReference>
<evidence type="ECO:0000256" key="1">
    <source>
        <dbReference type="ARBA" id="ARBA00009902"/>
    </source>
</evidence>
<dbReference type="eggNOG" id="COG1621">
    <property type="taxonomic scope" value="Bacteria"/>
</dbReference>
<evidence type="ECO:0000313" key="7">
    <source>
        <dbReference type="EMBL" id="KEO75465.1"/>
    </source>
</evidence>
<dbReference type="InterPro" id="IPR013320">
    <property type="entry name" value="ConA-like_dom_sf"/>
</dbReference>
<accession>A0A074L4P6</accession>
<sequence length="510" mass="57895">MKLSKLFYIPFIIISSYSCSQTKSNSTNVEDGYSEVSTEPFRPQFHFTPKENWMNDPNGMVYYDGEYHLFYQYYPDGTEWGPMHWGHAISTDLVDWEEQDIKLYPDELGYIFSGSAVADHHNTAGFKTGEETPLVAIFTHHHEEKGQVQSLAYSNDKGRTWEKYEGNPVLPNPGIADFRDPKVSWHEQSEKWIMALAVKDVIHLYSSKDLKDWSLESEFGKGIGAKGGVWECPDLFELAGDDGQSKWVMFISINPGAPNGGSGTQYFTGDFDGITFTPEHQEEKWLDWGTDNYAGVTWANIPDKDGRTLFIGWMSNWDYANITPTQKWRSAMTIARELKLVRDGGENIVASLPVGEFYEMLEEVTSAESFDKDQTIALAGKKGFVISLKDISLGENESFKLVNESGENITIQFDNANQKVYLDRSQSGKVDFHEAFASVQEMPLRKKLYKINMDIVVDASSVEVFINEGMYVMTAQVFNTNPFTRFEVHLSENREGDSGMVRIYEAPAIR</sequence>
<dbReference type="EMBL" id="JMIH01000011">
    <property type="protein sequence ID" value="KEO75465.1"/>
    <property type="molecule type" value="Genomic_DNA"/>
</dbReference>
<dbReference type="InterPro" id="IPR001362">
    <property type="entry name" value="Glyco_hydro_32"/>
</dbReference>
<dbReference type="PROSITE" id="PS00609">
    <property type="entry name" value="GLYCOSYL_HYDROL_F32"/>
    <property type="match status" value="1"/>
</dbReference>
<comment type="caution">
    <text evidence="7">The sequence shown here is derived from an EMBL/GenBank/DDBJ whole genome shotgun (WGS) entry which is preliminary data.</text>
</comment>
<dbReference type="Gene3D" id="2.115.10.20">
    <property type="entry name" value="Glycosyl hydrolase domain, family 43"/>
    <property type="match status" value="1"/>
</dbReference>
<comment type="similarity">
    <text evidence="1 4">Belongs to the glycosyl hydrolase 32 family.</text>
</comment>
<evidence type="ECO:0000256" key="3">
    <source>
        <dbReference type="ARBA" id="ARBA00023295"/>
    </source>
</evidence>
<evidence type="ECO:0000259" key="6">
    <source>
        <dbReference type="Pfam" id="PF08244"/>
    </source>
</evidence>
<dbReference type="InterPro" id="IPR018053">
    <property type="entry name" value="Glyco_hydro_32_AS"/>
</dbReference>
<reference evidence="7 8" key="1">
    <citation type="submission" date="2014-04" db="EMBL/GenBank/DDBJ databases">
        <title>Characterization and application of a salt tolerant electro-active bacterium.</title>
        <authorList>
            <person name="Yang L."/>
            <person name="Wei S."/>
            <person name="Tay Q.X.M."/>
        </authorList>
    </citation>
    <scope>NUCLEOTIDE SEQUENCE [LARGE SCALE GENOMIC DNA]</scope>
    <source>
        <strain evidence="7 8">LY1</strain>
    </source>
</reference>
<dbReference type="PANTHER" id="PTHR42800">
    <property type="entry name" value="EXOINULINASE INUD (AFU_ORTHOLOGUE AFUA_5G00480)"/>
    <property type="match status" value="1"/>
</dbReference>
<protein>
    <recommendedName>
        <fullName evidence="9">Glycosyl hydrolase family 32</fullName>
    </recommendedName>
</protein>
<evidence type="ECO:0000313" key="8">
    <source>
        <dbReference type="Proteomes" id="UP000027821"/>
    </source>
</evidence>
<dbReference type="CDD" id="cd18622">
    <property type="entry name" value="GH32_Inu-like"/>
    <property type="match status" value="1"/>
</dbReference>
<dbReference type="Pfam" id="PF08244">
    <property type="entry name" value="Glyco_hydro_32C"/>
    <property type="match status" value="1"/>
</dbReference>
<dbReference type="Proteomes" id="UP000027821">
    <property type="component" value="Unassembled WGS sequence"/>
</dbReference>
<proteinExistence type="inferred from homology"/>
<dbReference type="RefSeq" id="WP_051719754.1">
    <property type="nucleotide sequence ID" value="NZ_JMIH01000011.1"/>
</dbReference>
<dbReference type="STRING" id="1048983.EL17_01020"/>
<dbReference type="SMART" id="SM00640">
    <property type="entry name" value="Glyco_32"/>
    <property type="match status" value="1"/>
</dbReference>
<gene>
    <name evidence="7" type="ORF">EL17_01020</name>
</gene>
<keyword evidence="3 4" id="KW-0326">Glycosidase</keyword>
<evidence type="ECO:0000256" key="2">
    <source>
        <dbReference type="ARBA" id="ARBA00022801"/>
    </source>
</evidence>
<dbReference type="Pfam" id="PF00251">
    <property type="entry name" value="Glyco_hydro_32N"/>
    <property type="match status" value="1"/>
</dbReference>
<dbReference type="GO" id="GO:0005987">
    <property type="term" value="P:sucrose catabolic process"/>
    <property type="evidence" value="ECO:0007669"/>
    <property type="project" value="TreeGrafter"/>
</dbReference>
<evidence type="ECO:0000256" key="4">
    <source>
        <dbReference type="RuleBase" id="RU362110"/>
    </source>
</evidence>
<keyword evidence="2 4" id="KW-0378">Hydrolase</keyword>
<dbReference type="SUPFAM" id="SSF75005">
    <property type="entry name" value="Arabinanase/levansucrase/invertase"/>
    <property type="match status" value="1"/>
</dbReference>
<dbReference type="OrthoDB" id="9759709at2"/>
<evidence type="ECO:0000259" key="5">
    <source>
        <dbReference type="Pfam" id="PF00251"/>
    </source>
</evidence>
<name>A0A074L4P6_9BACT</name>